<evidence type="ECO:0000256" key="1">
    <source>
        <dbReference type="SAM" id="SignalP"/>
    </source>
</evidence>
<feature type="chain" id="PRO_5013360878" description="DUF4468 domain-containing protein" evidence="1">
    <location>
        <begin position="19"/>
        <end position="167"/>
    </location>
</feature>
<proteinExistence type="predicted"/>
<dbReference type="EMBL" id="CP019628">
    <property type="protein sequence ID" value="AQP98491.1"/>
    <property type="molecule type" value="Genomic_DNA"/>
</dbReference>
<evidence type="ECO:0008006" key="4">
    <source>
        <dbReference type="Google" id="ProtNLM"/>
    </source>
</evidence>
<dbReference type="KEGG" id="paln:B0W48_01005"/>
<reference evidence="2 3" key="1">
    <citation type="submission" date="2017-02" db="EMBL/GenBank/DDBJ databases">
        <title>Complete genome sequence of the cold-active Pseudoalteromonas aliena strain EH1 isolated from Arctic seawater.</title>
        <authorList>
            <person name="Kim E."/>
            <person name="Heo E."/>
            <person name="Kim H."/>
            <person name="Kim D."/>
        </authorList>
    </citation>
    <scope>NUCLEOTIDE SEQUENCE [LARGE SCALE GENOMIC DNA]</scope>
    <source>
        <strain evidence="2 3">EH1</strain>
    </source>
</reference>
<sequence length="167" mass="19302">MKYFLMLCACLIANNTLALPTYFIGEVMHINKSDMQAITQFYRRDNGVDKYAEVAYEVEFPIYGTFGLNEIDIELTGGINSAWYSSNFAMKVIVYCNDIALASDLSYGVRYERASYIVKPQIRSERQAILQGCDNVKIRMEKQGNLSRMYFTNIEKIDVRLYITNKF</sequence>
<dbReference type="AlphaFoldDB" id="A0A1Q2GTN5"/>
<name>A0A1Q2GTN5_9GAMM</name>
<evidence type="ECO:0000313" key="2">
    <source>
        <dbReference type="EMBL" id="AQP98491.1"/>
    </source>
</evidence>
<organism evidence="2 3">
    <name type="scientific">Pseudoalteromonas aliena</name>
    <dbReference type="NCBI Taxonomy" id="247523"/>
    <lineage>
        <taxon>Bacteria</taxon>
        <taxon>Pseudomonadati</taxon>
        <taxon>Pseudomonadota</taxon>
        <taxon>Gammaproteobacteria</taxon>
        <taxon>Alteromonadales</taxon>
        <taxon>Pseudoalteromonadaceae</taxon>
        <taxon>Pseudoalteromonas</taxon>
    </lineage>
</organism>
<evidence type="ECO:0000313" key="3">
    <source>
        <dbReference type="Proteomes" id="UP000188243"/>
    </source>
</evidence>
<keyword evidence="1" id="KW-0732">Signal</keyword>
<dbReference type="STRING" id="247523.B0W48_01005"/>
<accession>A0A1Q2GTN5</accession>
<feature type="signal peptide" evidence="1">
    <location>
        <begin position="1"/>
        <end position="18"/>
    </location>
</feature>
<protein>
    <recommendedName>
        <fullName evidence="4">DUF4468 domain-containing protein</fullName>
    </recommendedName>
</protein>
<dbReference type="Proteomes" id="UP000188243">
    <property type="component" value="Chromosome"/>
</dbReference>
<gene>
    <name evidence="2" type="ORF">B0W48_01005</name>
</gene>
<dbReference type="RefSeq" id="WP_077535225.1">
    <property type="nucleotide sequence ID" value="NZ_CP019628.1"/>
</dbReference>